<name>A0ABD2J602_HETSC</name>
<dbReference type="NCBIfam" id="TIGR00345">
    <property type="entry name" value="GET3_arsA_TRC40"/>
    <property type="match status" value="1"/>
</dbReference>
<evidence type="ECO:0000256" key="7">
    <source>
        <dbReference type="ARBA" id="ARBA00022840"/>
    </source>
</evidence>
<dbReference type="HAMAP" id="MF_03112">
    <property type="entry name" value="Asna1_Get3"/>
    <property type="match status" value="1"/>
</dbReference>
<keyword evidence="3 8" id="KW-0963">Cytoplasm</keyword>
<comment type="function">
    <text evidence="8">ATPase required for the post-translational delivery of tail-anchored (TA) proteins to the endoplasmic reticulum. Recognizes and selectively binds the transmembrane domain of TA proteins in the cytosol. This complex then targets to the endoplasmic reticulum by membrane-bound receptors, where the tail-anchored protein is released for insertion. This process is regulated by ATP binding and hydrolysis. ATP binding drives the homodimer towards the closed dimer state, facilitating recognition of newly synthesized TA membrane proteins. ATP hydrolysis is required for insertion. Subsequently, the homodimer reverts towards the open dimer state, lowering its affinity for the membrane-bound receptor, and returning it to the cytosol to initiate a new round of targeting.</text>
</comment>
<proteinExistence type="inferred from homology"/>
<evidence type="ECO:0000256" key="6">
    <source>
        <dbReference type="ARBA" id="ARBA00022824"/>
    </source>
</evidence>
<comment type="caution">
    <text evidence="10">The sequence shown here is derived from an EMBL/GenBank/DDBJ whole genome shotgun (WGS) entry which is preliminary data.</text>
</comment>
<feature type="binding site" evidence="8">
    <location>
        <position position="266"/>
    </location>
    <ligand>
        <name>ATP</name>
        <dbReference type="ChEBI" id="CHEBI:30616"/>
    </ligand>
</feature>
<evidence type="ECO:0000256" key="4">
    <source>
        <dbReference type="ARBA" id="ARBA00022741"/>
    </source>
</evidence>
<keyword evidence="11" id="KW-1185">Reference proteome</keyword>
<dbReference type="InterPro" id="IPR025723">
    <property type="entry name" value="ArsA/GET3_ATPase-like"/>
</dbReference>
<dbReference type="Pfam" id="PF02374">
    <property type="entry name" value="ArsA_ATPase"/>
    <property type="match status" value="1"/>
</dbReference>
<evidence type="ECO:0000313" key="10">
    <source>
        <dbReference type="EMBL" id="KAL3085013.1"/>
    </source>
</evidence>
<dbReference type="EC" id="3.6.-.-" evidence="8"/>
<gene>
    <name evidence="10" type="ORF">niasHS_010082</name>
</gene>
<feature type="domain" description="ArsA/GET3 Anion-transporting ATPase-like" evidence="9">
    <location>
        <begin position="23"/>
        <end position="331"/>
    </location>
</feature>
<evidence type="ECO:0000313" key="11">
    <source>
        <dbReference type="Proteomes" id="UP001620645"/>
    </source>
</evidence>
<dbReference type="CDD" id="cd02035">
    <property type="entry name" value="ArsA"/>
    <property type="match status" value="1"/>
</dbReference>
<keyword evidence="5 8" id="KW-0378">Hydrolase</keyword>
<feature type="binding site" evidence="8">
    <location>
        <position position="239"/>
    </location>
    <ligand>
        <name>ATP</name>
        <dbReference type="ChEBI" id="CHEBI:30616"/>
    </ligand>
</feature>
<dbReference type="GO" id="GO:0045048">
    <property type="term" value="P:protein insertion into ER membrane"/>
    <property type="evidence" value="ECO:0007669"/>
    <property type="project" value="UniProtKB-UniRule"/>
</dbReference>
<dbReference type="GO" id="GO:0046872">
    <property type="term" value="F:metal ion binding"/>
    <property type="evidence" value="ECO:0007669"/>
    <property type="project" value="UniProtKB-KW"/>
</dbReference>
<dbReference type="SUPFAM" id="SSF52540">
    <property type="entry name" value="P-loop containing nucleoside triphosphate hydrolases"/>
    <property type="match status" value="1"/>
</dbReference>
<feature type="active site" evidence="8">
    <location>
        <position position="59"/>
    </location>
</feature>
<dbReference type="GO" id="GO:0016787">
    <property type="term" value="F:hydrolase activity"/>
    <property type="evidence" value="ECO:0007669"/>
    <property type="project" value="UniProtKB-KW"/>
</dbReference>
<dbReference type="Gene3D" id="3.40.50.300">
    <property type="entry name" value="P-loop containing nucleotide triphosphate hydrolases"/>
    <property type="match status" value="1"/>
</dbReference>
<comment type="similarity">
    <text evidence="1 8">Belongs to the arsA ATPase family.</text>
</comment>
<comment type="subcellular location">
    <subcellularLocation>
        <location evidence="8">Cytoplasm</location>
    </subcellularLocation>
    <subcellularLocation>
        <location evidence="8">Endoplasmic reticulum</location>
    </subcellularLocation>
</comment>
<keyword evidence="2 8" id="KW-0813">Transport</keyword>
<dbReference type="AlphaFoldDB" id="A0ABD2J602"/>
<reference evidence="10 11" key="1">
    <citation type="submission" date="2024-10" db="EMBL/GenBank/DDBJ databases">
        <authorList>
            <person name="Kim D."/>
        </authorList>
    </citation>
    <scope>NUCLEOTIDE SEQUENCE [LARGE SCALE GENOMIC DNA]</scope>
    <source>
        <strain evidence="10">Taebaek</strain>
    </source>
</reference>
<dbReference type="Proteomes" id="UP001620645">
    <property type="component" value="Unassembled WGS sequence"/>
</dbReference>
<evidence type="ECO:0000256" key="3">
    <source>
        <dbReference type="ARBA" id="ARBA00022490"/>
    </source>
</evidence>
<keyword evidence="6 8" id="KW-0256">Endoplasmic reticulum</keyword>
<keyword evidence="7 8" id="KW-0067">ATP-binding</keyword>
<dbReference type="PANTHER" id="PTHR10803:SF3">
    <property type="entry name" value="ATPASE GET3"/>
    <property type="match status" value="1"/>
</dbReference>
<accession>A0ABD2J602</accession>
<dbReference type="FunFam" id="3.40.50.300:FF:000235">
    <property type="entry name" value="ATPase ASNA1"/>
    <property type="match status" value="1"/>
</dbReference>
<feature type="binding site" evidence="8">
    <location>
        <position position="284"/>
    </location>
    <ligand>
        <name>Zn(2+)</name>
        <dbReference type="ChEBI" id="CHEBI:29105"/>
        <note>ligand shared between dimeric partners</note>
    </ligand>
</feature>
<feature type="binding site" evidence="8">
    <location>
        <begin position="30"/>
        <end position="37"/>
    </location>
    <ligand>
        <name>ATP</name>
        <dbReference type="ChEBI" id="CHEBI:30616"/>
    </ligand>
</feature>
<keyword evidence="8" id="KW-0862">Zinc</keyword>
<dbReference type="PANTHER" id="PTHR10803">
    <property type="entry name" value="ARSENICAL PUMP-DRIVING ATPASE ARSENITE-TRANSLOCATING ATPASE"/>
    <property type="match status" value="1"/>
</dbReference>
<dbReference type="GO" id="GO:0005524">
    <property type="term" value="F:ATP binding"/>
    <property type="evidence" value="ECO:0007669"/>
    <property type="project" value="UniProtKB-UniRule"/>
</dbReference>
<evidence type="ECO:0000259" key="9">
    <source>
        <dbReference type="Pfam" id="PF02374"/>
    </source>
</evidence>
<evidence type="ECO:0000256" key="1">
    <source>
        <dbReference type="ARBA" id="ARBA00011040"/>
    </source>
</evidence>
<dbReference type="InterPro" id="IPR027417">
    <property type="entry name" value="P-loop_NTPase"/>
</dbReference>
<sequence>MSDEGQQLLESTLRNVLDQQSLRWIFVGGKGGVGKTTCSCSLAVQLAKYRRNVLIISTDPAHNISDAFNQKFTRSPTKVNGFDNLFAMEVDGSNFGDSGVPNLGDEDDKSDIFSIGKNFLADFAAGLPGVDEATSFSQMIKLIRSMDFEVVLFDTAPTGHTLRLLQFPTVIEKGLSKFLKAKTQFMPIVSQMAPMLGLPDSTLDSTTDKLEETLQVVRQIKDEFRNPDLTTFVCVCIAEFLSMYETERLVQELAKQEIDVHNIIVNQLLFPDKNSDGSVSCKKCLCRFKVQQRYLAQITELYEDFHITKLPMLDEEVRGPEKIKQFSERLITPSSAAASVVVVEDDK</sequence>
<comment type="subunit">
    <text evidence="8">Homodimer.</text>
</comment>
<protein>
    <recommendedName>
        <fullName evidence="8">ATPase ASNA1 homolog</fullName>
        <ecNumber evidence="8">3.6.-.-</ecNumber>
    </recommendedName>
    <alternativeName>
        <fullName evidence="8">Arsenical pump-driving ATPase homolog</fullName>
    </alternativeName>
    <alternativeName>
        <fullName evidence="8">Arsenite-stimulated ATPase</fullName>
    </alternativeName>
</protein>
<feature type="binding site" evidence="8">
    <location>
        <position position="281"/>
    </location>
    <ligand>
        <name>Zn(2+)</name>
        <dbReference type="ChEBI" id="CHEBI:29105"/>
        <note>ligand shared between dimeric partners</note>
    </ligand>
</feature>
<keyword evidence="4 8" id="KW-0547">Nucleotide-binding</keyword>
<dbReference type="InterPro" id="IPR016300">
    <property type="entry name" value="ATPase_ArsA/GET3"/>
</dbReference>
<organism evidence="10 11">
    <name type="scientific">Heterodera schachtii</name>
    <name type="common">Sugarbeet cyst nematode worm</name>
    <name type="synonym">Tylenchus schachtii</name>
    <dbReference type="NCBI Taxonomy" id="97005"/>
    <lineage>
        <taxon>Eukaryota</taxon>
        <taxon>Metazoa</taxon>
        <taxon>Ecdysozoa</taxon>
        <taxon>Nematoda</taxon>
        <taxon>Chromadorea</taxon>
        <taxon>Rhabditida</taxon>
        <taxon>Tylenchina</taxon>
        <taxon>Tylenchomorpha</taxon>
        <taxon>Tylenchoidea</taxon>
        <taxon>Heteroderidae</taxon>
        <taxon>Heteroderinae</taxon>
        <taxon>Heterodera</taxon>
    </lineage>
</organism>
<dbReference type="GO" id="GO:0005783">
    <property type="term" value="C:endoplasmic reticulum"/>
    <property type="evidence" value="ECO:0007669"/>
    <property type="project" value="UniProtKB-SubCell"/>
</dbReference>
<keyword evidence="8" id="KW-0479">Metal-binding</keyword>
<dbReference type="InterPro" id="IPR027542">
    <property type="entry name" value="ATPase_ArsA/GET3_euk"/>
</dbReference>
<evidence type="ECO:0000256" key="5">
    <source>
        <dbReference type="ARBA" id="ARBA00022801"/>
    </source>
</evidence>
<dbReference type="EMBL" id="JBICCN010000232">
    <property type="protein sequence ID" value="KAL3085013.1"/>
    <property type="molecule type" value="Genomic_DNA"/>
</dbReference>
<evidence type="ECO:0000256" key="2">
    <source>
        <dbReference type="ARBA" id="ARBA00022448"/>
    </source>
</evidence>
<evidence type="ECO:0000256" key="8">
    <source>
        <dbReference type="HAMAP-Rule" id="MF_03112"/>
    </source>
</evidence>